<dbReference type="SUPFAM" id="SSF51695">
    <property type="entry name" value="PLC-like phosphodiesterases"/>
    <property type="match status" value="1"/>
</dbReference>
<dbReference type="PANTHER" id="PTHR46211">
    <property type="entry name" value="GLYCEROPHOSPHORYL DIESTER PHOSPHODIESTERASE"/>
    <property type="match status" value="1"/>
</dbReference>
<dbReference type="AlphaFoldDB" id="A0A432GEU1"/>
<dbReference type="GO" id="GO:0008081">
    <property type="term" value="F:phosphoric diester hydrolase activity"/>
    <property type="evidence" value="ECO:0007669"/>
    <property type="project" value="InterPro"/>
</dbReference>
<dbReference type="EMBL" id="QNZM01000050">
    <property type="protein sequence ID" value="RTZ82274.1"/>
    <property type="molecule type" value="Genomic_DNA"/>
</dbReference>
<dbReference type="InterPro" id="IPR017946">
    <property type="entry name" value="PLC-like_Pdiesterase_TIM-brl"/>
</dbReference>
<evidence type="ECO:0000313" key="2">
    <source>
        <dbReference type="EMBL" id="RTZ82274.1"/>
    </source>
</evidence>
<evidence type="ECO:0000259" key="1">
    <source>
        <dbReference type="PROSITE" id="PS51704"/>
    </source>
</evidence>
<comment type="caution">
    <text evidence="2">The sequence shown here is derived from an EMBL/GenBank/DDBJ whole genome shotgun (WGS) entry which is preliminary data.</text>
</comment>
<dbReference type="InterPro" id="IPR030395">
    <property type="entry name" value="GP_PDE_dom"/>
</dbReference>
<protein>
    <submittedName>
        <fullName evidence="2">Glycerophosphodiester phosphodiesterase</fullName>
    </submittedName>
</protein>
<dbReference type="Proteomes" id="UP000286732">
    <property type="component" value="Unassembled WGS sequence"/>
</dbReference>
<reference evidence="2 3" key="1">
    <citation type="submission" date="2018-06" db="EMBL/GenBank/DDBJ databases">
        <title>Combined omics and stable isotope probing to characterize newly discovered Mariana Back-Arc vent microbial communities.</title>
        <authorList>
            <person name="Trembath-Reichert E."/>
            <person name="Huber J.A."/>
        </authorList>
    </citation>
    <scope>NUCLEOTIDE SEQUENCE [LARGE SCALE GENOMIC DNA]</scope>
    <source>
        <strain evidence="2">MAG 63_2</strain>
    </source>
</reference>
<sequence>MQKRIILVFLTLILWKTGISGQELKSQSPLVIAHRGASGYLPEHTLAAVALAHGLGADFIEQDVILTQDNQPVVLHDLTLDATTNVNNLFPGRNRKNGLFYAIDFTLAELKKLSVRERGNRSGTESKYPRRFPG</sequence>
<organism evidence="2 3">
    <name type="scientific">SAR324 cluster bacterium</name>
    <dbReference type="NCBI Taxonomy" id="2024889"/>
    <lineage>
        <taxon>Bacteria</taxon>
        <taxon>Deltaproteobacteria</taxon>
        <taxon>SAR324 cluster</taxon>
    </lineage>
</organism>
<name>A0A432GEU1_9DELT</name>
<accession>A0A432GEU1</accession>
<proteinExistence type="predicted"/>
<gene>
    <name evidence="2" type="ORF">DSY98_01250</name>
</gene>
<dbReference type="PANTHER" id="PTHR46211:SF1">
    <property type="entry name" value="GLYCEROPHOSPHODIESTER PHOSPHODIESTERASE, CYTOPLASMIC"/>
    <property type="match status" value="1"/>
</dbReference>
<feature type="domain" description="GP-PDE" evidence="1">
    <location>
        <begin position="29"/>
        <end position="134"/>
    </location>
</feature>
<dbReference type="PROSITE" id="PS51704">
    <property type="entry name" value="GP_PDE"/>
    <property type="match status" value="1"/>
</dbReference>
<dbReference type="GO" id="GO:0006629">
    <property type="term" value="P:lipid metabolic process"/>
    <property type="evidence" value="ECO:0007669"/>
    <property type="project" value="InterPro"/>
</dbReference>
<dbReference type="Gene3D" id="3.20.20.190">
    <property type="entry name" value="Phosphatidylinositol (PI) phosphodiesterase"/>
    <property type="match status" value="1"/>
</dbReference>
<dbReference type="Pfam" id="PF03009">
    <property type="entry name" value="GDPD"/>
    <property type="match status" value="1"/>
</dbReference>
<evidence type="ECO:0000313" key="3">
    <source>
        <dbReference type="Proteomes" id="UP000286732"/>
    </source>
</evidence>
<feature type="non-terminal residue" evidence="2">
    <location>
        <position position="134"/>
    </location>
</feature>